<dbReference type="Pfam" id="PF00069">
    <property type="entry name" value="Pkinase"/>
    <property type="match status" value="1"/>
</dbReference>
<feature type="domain" description="EF-hand" evidence="11">
    <location>
        <begin position="457"/>
        <end position="492"/>
    </location>
</feature>
<protein>
    <submittedName>
        <fullName evidence="12">MAP kinase-activated protein kinase 2</fullName>
    </submittedName>
</protein>
<gene>
    <name evidence="12" type="ORF">SEMRO_4_G003260.1</name>
</gene>
<dbReference type="SMART" id="SM00054">
    <property type="entry name" value="EFh"/>
    <property type="match status" value="2"/>
</dbReference>
<evidence type="ECO:0000256" key="1">
    <source>
        <dbReference type="ARBA" id="ARBA00001946"/>
    </source>
</evidence>
<comment type="cofactor">
    <cofactor evidence="1">
        <name>Mg(2+)</name>
        <dbReference type="ChEBI" id="CHEBI:18420"/>
    </cofactor>
</comment>
<feature type="domain" description="EF-hand" evidence="11">
    <location>
        <begin position="564"/>
        <end position="597"/>
    </location>
</feature>
<evidence type="ECO:0000256" key="7">
    <source>
        <dbReference type="ARBA" id="ARBA00022840"/>
    </source>
</evidence>
<evidence type="ECO:0000313" key="13">
    <source>
        <dbReference type="Proteomes" id="UP001153069"/>
    </source>
</evidence>
<evidence type="ECO:0000256" key="4">
    <source>
        <dbReference type="ARBA" id="ARBA00022741"/>
    </source>
</evidence>
<dbReference type="PROSITE" id="PS50222">
    <property type="entry name" value="EF_HAND_2"/>
    <property type="match status" value="2"/>
</dbReference>
<dbReference type="GO" id="GO:0005509">
    <property type="term" value="F:calcium ion binding"/>
    <property type="evidence" value="ECO:0007669"/>
    <property type="project" value="InterPro"/>
</dbReference>
<dbReference type="CDD" id="cd05117">
    <property type="entry name" value="STKc_CAMK"/>
    <property type="match status" value="1"/>
</dbReference>
<proteinExistence type="inferred from homology"/>
<accession>A0A9N8D8X4</accession>
<evidence type="ECO:0000256" key="2">
    <source>
        <dbReference type="ARBA" id="ARBA00022527"/>
    </source>
</evidence>
<dbReference type="Gene3D" id="1.10.238.10">
    <property type="entry name" value="EF-hand"/>
    <property type="match status" value="2"/>
</dbReference>
<dbReference type="InterPro" id="IPR008266">
    <property type="entry name" value="Tyr_kinase_AS"/>
</dbReference>
<keyword evidence="7 9" id="KW-0067">ATP-binding</keyword>
<dbReference type="InterPro" id="IPR017441">
    <property type="entry name" value="Protein_kinase_ATP_BS"/>
</dbReference>
<keyword evidence="2" id="KW-0723">Serine/threonine-protein kinase</keyword>
<evidence type="ECO:0000259" key="10">
    <source>
        <dbReference type="PROSITE" id="PS50011"/>
    </source>
</evidence>
<dbReference type="Gene3D" id="1.10.510.10">
    <property type="entry name" value="Transferase(Phosphotransferase) domain 1"/>
    <property type="match status" value="1"/>
</dbReference>
<dbReference type="InterPro" id="IPR011992">
    <property type="entry name" value="EF-hand-dom_pair"/>
</dbReference>
<dbReference type="GO" id="GO:0004674">
    <property type="term" value="F:protein serine/threonine kinase activity"/>
    <property type="evidence" value="ECO:0007669"/>
    <property type="project" value="UniProtKB-KW"/>
</dbReference>
<dbReference type="Pfam" id="PF13833">
    <property type="entry name" value="EF-hand_8"/>
    <property type="match status" value="1"/>
</dbReference>
<dbReference type="InterPro" id="IPR050205">
    <property type="entry name" value="CDPK_Ser/Thr_kinases"/>
</dbReference>
<dbReference type="PROSITE" id="PS00018">
    <property type="entry name" value="EF_HAND_1"/>
    <property type="match status" value="1"/>
</dbReference>
<evidence type="ECO:0000313" key="12">
    <source>
        <dbReference type="EMBL" id="CAB9496351.1"/>
    </source>
</evidence>
<dbReference type="SUPFAM" id="SSF56112">
    <property type="entry name" value="Protein kinase-like (PK-like)"/>
    <property type="match status" value="1"/>
</dbReference>
<dbReference type="PROSITE" id="PS50011">
    <property type="entry name" value="PROTEIN_KINASE_DOM"/>
    <property type="match status" value="1"/>
</dbReference>
<dbReference type="Proteomes" id="UP001153069">
    <property type="component" value="Unassembled WGS sequence"/>
</dbReference>
<feature type="binding site" evidence="9">
    <location>
        <position position="179"/>
    </location>
    <ligand>
        <name>ATP</name>
        <dbReference type="ChEBI" id="CHEBI:30616"/>
    </ligand>
</feature>
<dbReference type="InterPro" id="IPR011009">
    <property type="entry name" value="Kinase-like_dom_sf"/>
</dbReference>
<dbReference type="GO" id="GO:0005524">
    <property type="term" value="F:ATP binding"/>
    <property type="evidence" value="ECO:0007669"/>
    <property type="project" value="UniProtKB-UniRule"/>
</dbReference>
<keyword evidence="13" id="KW-1185">Reference proteome</keyword>
<dbReference type="PROSITE" id="PS00109">
    <property type="entry name" value="PROTEIN_KINASE_TYR"/>
    <property type="match status" value="1"/>
</dbReference>
<name>A0A9N8D8X4_9STRA</name>
<feature type="domain" description="Protein kinase" evidence="10">
    <location>
        <begin position="150"/>
        <end position="406"/>
    </location>
</feature>
<dbReference type="PANTHER" id="PTHR24349">
    <property type="entry name" value="SERINE/THREONINE-PROTEIN KINASE"/>
    <property type="match status" value="1"/>
</dbReference>
<keyword evidence="4 9" id="KW-0547">Nucleotide-binding</keyword>
<evidence type="ECO:0000256" key="6">
    <source>
        <dbReference type="ARBA" id="ARBA00022837"/>
    </source>
</evidence>
<dbReference type="Gene3D" id="3.30.200.20">
    <property type="entry name" value="Phosphorylase Kinase, domain 1"/>
    <property type="match status" value="1"/>
</dbReference>
<reference evidence="12" key="1">
    <citation type="submission" date="2020-06" db="EMBL/GenBank/DDBJ databases">
        <authorList>
            <consortium name="Plant Systems Biology data submission"/>
        </authorList>
    </citation>
    <scope>NUCLEOTIDE SEQUENCE</scope>
    <source>
        <strain evidence="12">D6</strain>
    </source>
</reference>
<dbReference type="EMBL" id="CAICTM010000004">
    <property type="protein sequence ID" value="CAB9496351.1"/>
    <property type="molecule type" value="Genomic_DNA"/>
</dbReference>
<evidence type="ECO:0000256" key="9">
    <source>
        <dbReference type="PROSITE-ProRule" id="PRU10141"/>
    </source>
</evidence>
<evidence type="ECO:0000259" key="11">
    <source>
        <dbReference type="PROSITE" id="PS50222"/>
    </source>
</evidence>
<keyword evidence="6" id="KW-0106">Calcium</keyword>
<dbReference type="Pfam" id="PF13202">
    <property type="entry name" value="EF-hand_5"/>
    <property type="match status" value="1"/>
</dbReference>
<evidence type="ECO:0000256" key="3">
    <source>
        <dbReference type="ARBA" id="ARBA00022679"/>
    </source>
</evidence>
<dbReference type="InterPro" id="IPR018247">
    <property type="entry name" value="EF_Hand_1_Ca_BS"/>
</dbReference>
<dbReference type="InterPro" id="IPR000719">
    <property type="entry name" value="Prot_kinase_dom"/>
</dbReference>
<comment type="similarity">
    <text evidence="8">Belongs to the protein kinase superfamily. Ser/Thr protein kinase family. CDPK subfamily.</text>
</comment>
<keyword evidence="3" id="KW-0808">Transferase</keyword>
<evidence type="ECO:0000256" key="8">
    <source>
        <dbReference type="ARBA" id="ARBA00024334"/>
    </source>
</evidence>
<dbReference type="FunFam" id="1.10.510.10:FF:000571">
    <property type="entry name" value="Maternal embryonic leucine zipper kinase"/>
    <property type="match status" value="1"/>
</dbReference>
<sequence>MGKQEANTTMSLFELRRAAFERSIRPSMRCGHPCRGVDRNLSGGLLKRKPSKRNLISGLALAALDEKNGGWVLDQRVGEEECLTCTEMKGKDHYSPGLFSTGNEISVLHSSYSEGQNKKKMDRKCLQGLNLRAKDFVVHERVEAGSVESIQVCERLGAGAYGEVFVGIDRLSGAERALKVFDKTSLSESDYKLIQNEVEIQRELDHPAINRVYKCFESETEFCLCMDICRGGELYEEVASYGPLSEKDAAMVMQQLLSTVKYLHEQNITHRDLSLDNVLFESNQDFDGVKIIDFGLAKRFQVGERFSEVCGKIHYLAPEVIRQSYGPKYDIWQCGIIAHVLLAGFAPFESEEDSDVRRQILQGNLSFDDLEWDHISEEAKNFVRYLLTYNEDSRPSAEQALRHPWIAKAIKATSDNFRRRSSASVASALENMRSFTATSKLKDLFCTFAVSQLLEKEEKEETDRIFQAMDLDHDGRLSFEEIKAGYKDFFNGDVPSDEELTDLIHRIGDSSGISYSQFVVASMIENAFLLKESRLEAAFMILQMDGKGISKESLRKHLAPGSALDDDDLDCIIMEVDTDGEGRIGFERFKTIMIGSA</sequence>
<dbReference type="AlphaFoldDB" id="A0A9N8D8X4"/>
<evidence type="ECO:0000256" key="5">
    <source>
        <dbReference type="ARBA" id="ARBA00022777"/>
    </source>
</evidence>
<dbReference type="PROSITE" id="PS00107">
    <property type="entry name" value="PROTEIN_KINASE_ATP"/>
    <property type="match status" value="1"/>
</dbReference>
<comment type="caution">
    <text evidence="12">The sequence shown here is derived from an EMBL/GenBank/DDBJ whole genome shotgun (WGS) entry which is preliminary data.</text>
</comment>
<dbReference type="OrthoDB" id="40902at2759"/>
<organism evidence="12 13">
    <name type="scientific">Seminavis robusta</name>
    <dbReference type="NCBI Taxonomy" id="568900"/>
    <lineage>
        <taxon>Eukaryota</taxon>
        <taxon>Sar</taxon>
        <taxon>Stramenopiles</taxon>
        <taxon>Ochrophyta</taxon>
        <taxon>Bacillariophyta</taxon>
        <taxon>Bacillariophyceae</taxon>
        <taxon>Bacillariophycidae</taxon>
        <taxon>Naviculales</taxon>
        <taxon>Naviculaceae</taxon>
        <taxon>Seminavis</taxon>
    </lineage>
</organism>
<dbReference type="InterPro" id="IPR002048">
    <property type="entry name" value="EF_hand_dom"/>
</dbReference>
<dbReference type="SUPFAM" id="SSF47473">
    <property type="entry name" value="EF-hand"/>
    <property type="match status" value="1"/>
</dbReference>
<keyword evidence="5 12" id="KW-0418">Kinase</keyword>